<evidence type="ECO:0000313" key="2">
    <source>
        <dbReference type="EMBL" id="OSY88818.1"/>
    </source>
</evidence>
<reference evidence="2 3" key="1">
    <citation type="submission" date="2015-03" db="EMBL/GenBank/DDBJ databases">
        <title>Genome sequence of Tenacibaculum sp. S2-2, isolated from intestinal microbiota of sea cucumber, Apostichopus japonicas.</title>
        <authorList>
            <person name="Shao Z."/>
            <person name="Wang L."/>
            <person name="Li X."/>
        </authorList>
    </citation>
    <scope>NUCLEOTIDE SEQUENCE [LARGE SCALE GENOMIC DNA]</scope>
    <source>
        <strain evidence="2 3">S2-2</strain>
    </source>
</reference>
<protein>
    <submittedName>
        <fullName evidence="2">GNAT family acetyltransferase</fullName>
    </submittedName>
</protein>
<evidence type="ECO:0000259" key="1">
    <source>
        <dbReference type="PROSITE" id="PS51186"/>
    </source>
</evidence>
<dbReference type="InterPro" id="IPR016181">
    <property type="entry name" value="Acyl_CoA_acyltransferase"/>
</dbReference>
<name>A0A1Y2PGL1_9FLAO</name>
<gene>
    <name evidence="2" type="ORF">WH52_03890</name>
</gene>
<dbReference type="FunCoup" id="A0A1Y2PGL1">
    <property type="interactions" value="27"/>
</dbReference>
<evidence type="ECO:0000313" key="3">
    <source>
        <dbReference type="Proteomes" id="UP000194221"/>
    </source>
</evidence>
<keyword evidence="2" id="KW-0808">Transferase</keyword>
<organism evidence="2 3">
    <name type="scientific">Tenacibaculum holothuriorum</name>
    <dbReference type="NCBI Taxonomy" id="1635173"/>
    <lineage>
        <taxon>Bacteria</taxon>
        <taxon>Pseudomonadati</taxon>
        <taxon>Bacteroidota</taxon>
        <taxon>Flavobacteriia</taxon>
        <taxon>Flavobacteriales</taxon>
        <taxon>Flavobacteriaceae</taxon>
        <taxon>Tenacibaculum</taxon>
    </lineage>
</organism>
<comment type="caution">
    <text evidence="2">The sequence shown here is derived from an EMBL/GenBank/DDBJ whole genome shotgun (WGS) entry which is preliminary data.</text>
</comment>
<dbReference type="InterPro" id="IPR051531">
    <property type="entry name" value="N-acetyltransferase"/>
</dbReference>
<proteinExistence type="predicted"/>
<dbReference type="OrthoDB" id="9788916at2"/>
<dbReference type="Proteomes" id="UP000194221">
    <property type="component" value="Unassembled WGS sequence"/>
</dbReference>
<dbReference type="InParanoid" id="A0A1Y2PGL1"/>
<dbReference type="GO" id="GO:0016747">
    <property type="term" value="F:acyltransferase activity, transferring groups other than amino-acyl groups"/>
    <property type="evidence" value="ECO:0007669"/>
    <property type="project" value="InterPro"/>
</dbReference>
<dbReference type="Pfam" id="PF13302">
    <property type="entry name" value="Acetyltransf_3"/>
    <property type="match status" value="1"/>
</dbReference>
<dbReference type="PROSITE" id="PS51186">
    <property type="entry name" value="GNAT"/>
    <property type="match status" value="1"/>
</dbReference>
<accession>A0A1Y2PGL1</accession>
<dbReference type="STRING" id="1635173.WH52_03890"/>
<sequence>MKFYLETERLILREFQDKDTDGIFELDSNPEVHKYLGNNPITNHKQAEDIIAFFHKQYKENGIGRFAAFEKESGNFIGWSGLKLNKGEKEELNGFTNFIDIGYRLIPKYWGKGYASESAIACLDFGFKQMNYDIIYGAAETDNIGSNKILQKIGLQYVNNFLFEGTDAKWYELKKTDYER</sequence>
<keyword evidence="3" id="KW-1185">Reference proteome</keyword>
<dbReference type="SUPFAM" id="SSF55729">
    <property type="entry name" value="Acyl-CoA N-acyltransferases (Nat)"/>
    <property type="match status" value="1"/>
</dbReference>
<dbReference type="RefSeq" id="WP_086029624.1">
    <property type="nucleotide sequence ID" value="NZ_LAPZ01000002.1"/>
</dbReference>
<dbReference type="Gene3D" id="3.40.630.30">
    <property type="match status" value="1"/>
</dbReference>
<dbReference type="PANTHER" id="PTHR43792">
    <property type="entry name" value="GNAT FAMILY, PUTATIVE (AFU_ORTHOLOGUE AFUA_3G00765)-RELATED-RELATED"/>
    <property type="match status" value="1"/>
</dbReference>
<dbReference type="EMBL" id="LAPZ01000002">
    <property type="protein sequence ID" value="OSY88818.1"/>
    <property type="molecule type" value="Genomic_DNA"/>
</dbReference>
<feature type="domain" description="N-acetyltransferase" evidence="1">
    <location>
        <begin position="10"/>
        <end position="176"/>
    </location>
</feature>
<dbReference type="PANTHER" id="PTHR43792:SF16">
    <property type="entry name" value="N-ACETYLTRANSFERASE DOMAIN-CONTAINING PROTEIN"/>
    <property type="match status" value="1"/>
</dbReference>
<dbReference type="AlphaFoldDB" id="A0A1Y2PGL1"/>
<dbReference type="InterPro" id="IPR000182">
    <property type="entry name" value="GNAT_dom"/>
</dbReference>